<name>A0A517MXX4_9BACT</name>
<proteinExistence type="inferred from homology"/>
<dbReference type="Gene3D" id="3.40.1740.10">
    <property type="entry name" value="VC0467-like"/>
    <property type="match status" value="1"/>
</dbReference>
<reference evidence="2 3" key="1">
    <citation type="submission" date="2019-02" db="EMBL/GenBank/DDBJ databases">
        <title>Deep-cultivation of Planctomycetes and their phenomic and genomic characterization uncovers novel biology.</title>
        <authorList>
            <person name="Wiegand S."/>
            <person name="Jogler M."/>
            <person name="Boedeker C."/>
            <person name="Pinto D."/>
            <person name="Vollmers J."/>
            <person name="Rivas-Marin E."/>
            <person name="Kohn T."/>
            <person name="Peeters S.H."/>
            <person name="Heuer A."/>
            <person name="Rast P."/>
            <person name="Oberbeckmann S."/>
            <person name="Bunk B."/>
            <person name="Jeske O."/>
            <person name="Meyerdierks A."/>
            <person name="Storesund J.E."/>
            <person name="Kallscheuer N."/>
            <person name="Luecker S."/>
            <person name="Lage O.M."/>
            <person name="Pohl T."/>
            <person name="Merkel B.J."/>
            <person name="Hornburger P."/>
            <person name="Mueller R.-W."/>
            <person name="Bruemmer F."/>
            <person name="Labrenz M."/>
            <person name="Spormann A.M."/>
            <person name="Op den Camp H."/>
            <person name="Overmann J."/>
            <person name="Amann R."/>
            <person name="Jetten M.S.M."/>
            <person name="Mascher T."/>
            <person name="Medema M.H."/>
            <person name="Devos D.P."/>
            <person name="Kaster A.-K."/>
            <person name="Ovreas L."/>
            <person name="Rohde M."/>
            <person name="Galperin M.Y."/>
            <person name="Jogler C."/>
        </authorList>
    </citation>
    <scope>NUCLEOTIDE SEQUENCE [LARGE SCALE GENOMIC DNA]</scope>
    <source>
        <strain evidence="2 3">HG15A2</strain>
    </source>
</reference>
<evidence type="ECO:0000313" key="2">
    <source>
        <dbReference type="EMBL" id="QDS99732.1"/>
    </source>
</evidence>
<dbReference type="Pfam" id="PF02622">
    <property type="entry name" value="DUF179"/>
    <property type="match status" value="1"/>
</dbReference>
<keyword evidence="3" id="KW-1185">Reference proteome</keyword>
<dbReference type="Proteomes" id="UP000319852">
    <property type="component" value="Chromosome"/>
</dbReference>
<organism evidence="2 3">
    <name type="scientific">Adhaeretor mobilis</name>
    <dbReference type="NCBI Taxonomy" id="1930276"/>
    <lineage>
        <taxon>Bacteria</taxon>
        <taxon>Pseudomonadati</taxon>
        <taxon>Planctomycetota</taxon>
        <taxon>Planctomycetia</taxon>
        <taxon>Pirellulales</taxon>
        <taxon>Lacipirellulaceae</taxon>
        <taxon>Adhaeretor</taxon>
    </lineage>
</organism>
<evidence type="ECO:0000256" key="1">
    <source>
        <dbReference type="ARBA" id="ARBA00009600"/>
    </source>
</evidence>
<dbReference type="KEGG" id="amob:HG15A2_30610"/>
<evidence type="ECO:0000313" key="3">
    <source>
        <dbReference type="Proteomes" id="UP000319852"/>
    </source>
</evidence>
<protein>
    <submittedName>
        <fullName evidence="2">Uncharacterized protein</fullName>
    </submittedName>
</protein>
<dbReference type="PANTHER" id="PTHR30327">
    <property type="entry name" value="UNCHARACTERIZED PROTEIN YQGE"/>
    <property type="match status" value="1"/>
</dbReference>
<accession>A0A517MXX4</accession>
<comment type="similarity">
    <text evidence="1">Belongs to the UPF0301 (AlgH) family.</text>
</comment>
<sequence>MHSLSGHLLVASPHMKDPSFARTVTLMLRHEESGALGVVLTQPGNKTVSEVWELIEAPPVDCHDDVFNGGPVPGPMIALHDSESHSEQEVLPGLHMAMQRDAIDSLVRSEDSVYRLYSGHAGWGGGQLEEELQASGWLKTPASINEVFSDHETLWQRTISKIGISIAAPNIDPSQVPSDPGLN</sequence>
<gene>
    <name evidence="2" type="ORF">HG15A2_30610</name>
</gene>
<dbReference type="PANTHER" id="PTHR30327:SF1">
    <property type="entry name" value="UPF0301 PROTEIN YQGE"/>
    <property type="match status" value="1"/>
</dbReference>
<dbReference type="AlphaFoldDB" id="A0A517MXX4"/>
<dbReference type="SUPFAM" id="SSF143456">
    <property type="entry name" value="VC0467-like"/>
    <property type="match status" value="1"/>
</dbReference>
<dbReference type="GO" id="GO:0005829">
    <property type="term" value="C:cytosol"/>
    <property type="evidence" value="ECO:0007669"/>
    <property type="project" value="TreeGrafter"/>
</dbReference>
<dbReference type="EMBL" id="CP036263">
    <property type="protein sequence ID" value="QDS99732.1"/>
    <property type="molecule type" value="Genomic_DNA"/>
</dbReference>
<dbReference type="InterPro" id="IPR003774">
    <property type="entry name" value="AlgH-like"/>
</dbReference>